<evidence type="ECO:0000256" key="5">
    <source>
        <dbReference type="ARBA" id="ARBA00023034"/>
    </source>
</evidence>
<dbReference type="Pfam" id="PF04488">
    <property type="entry name" value="Gly_transf_sug"/>
    <property type="match status" value="1"/>
</dbReference>
<dbReference type="Gene3D" id="3.90.550.20">
    <property type="match status" value="1"/>
</dbReference>
<gene>
    <name evidence="8" type="ORF">GDO81_007259</name>
</gene>
<sequence>MKIKNNLRIFHLLLFLLIASGFVYKIIYLKSYSYLSFTFTNVQGQHSLSQNLSEGQGKIEHISNNTVQDIKSNIKTLGDILNGEDGIIFIETTDKMQPQPLVLCAIESAARVYPDRPVVFFMKGLRDAGPEDYGIKALRYFPTISSMDNIYIFPLIIDELFKDTPFLTWYKKIDPEKENYWIHNLADSCRLALIWKYGGIYMDTDIISSRPVPYKNFAAAEFPKSSSNGVFGFSSQHNFIWRCMEDFVQNYDGSFWGLQGPYLFTRVLKQICELRGFNGTEDSTCGNITFLNPQRFYPISYGDWKSYYAVWDNLPTFNDSYALHLWNQMNSKEKRTMVPGSNTLVEHLYKMYCPSTYAALQRNESIYL</sequence>
<accession>A0AAV7C5X6</accession>
<reference evidence="8" key="1">
    <citation type="thesis" date="2020" institute="ProQuest LLC" country="789 East Eisenhower Parkway, Ann Arbor, MI, USA">
        <title>Comparative Genomics and Chromosome Evolution.</title>
        <authorList>
            <person name="Mudd A.B."/>
        </authorList>
    </citation>
    <scope>NUCLEOTIDE SEQUENCE</scope>
    <source>
        <strain evidence="8">237g6f4</strain>
        <tissue evidence="8">Blood</tissue>
    </source>
</reference>
<organism evidence="8 9">
    <name type="scientific">Engystomops pustulosus</name>
    <name type="common">Tungara frog</name>
    <name type="synonym">Physalaemus pustulosus</name>
    <dbReference type="NCBI Taxonomy" id="76066"/>
    <lineage>
        <taxon>Eukaryota</taxon>
        <taxon>Metazoa</taxon>
        <taxon>Chordata</taxon>
        <taxon>Craniata</taxon>
        <taxon>Vertebrata</taxon>
        <taxon>Euteleostomi</taxon>
        <taxon>Amphibia</taxon>
        <taxon>Batrachia</taxon>
        <taxon>Anura</taxon>
        <taxon>Neobatrachia</taxon>
        <taxon>Hyloidea</taxon>
        <taxon>Leptodactylidae</taxon>
        <taxon>Leiuperinae</taxon>
        <taxon>Engystomops</taxon>
    </lineage>
</organism>
<evidence type="ECO:0000256" key="4">
    <source>
        <dbReference type="ARBA" id="ARBA00022679"/>
    </source>
</evidence>
<protein>
    <recommendedName>
        <fullName evidence="7">Alpha 1,4-glycosyltransferase domain-containing protein</fullName>
    </recommendedName>
</protein>
<dbReference type="PANTHER" id="PTHR12042">
    <property type="entry name" value="LACTOSYLCERAMIDE 4-ALPHA-GALACTOSYLTRANSFERASE ALPHA- 1,4-GALACTOSYLTRANSFERASE"/>
    <property type="match status" value="1"/>
</dbReference>
<keyword evidence="4" id="KW-0808">Transferase</keyword>
<keyword evidence="3" id="KW-0328">Glycosyltransferase</keyword>
<dbReference type="Pfam" id="PF04572">
    <property type="entry name" value="Gb3_synth"/>
    <property type="match status" value="1"/>
</dbReference>
<dbReference type="Proteomes" id="UP000824782">
    <property type="component" value="Unassembled WGS sequence"/>
</dbReference>
<dbReference type="EMBL" id="WNYA01000003">
    <property type="protein sequence ID" value="KAG8580346.1"/>
    <property type="molecule type" value="Genomic_DNA"/>
</dbReference>
<comment type="subcellular location">
    <subcellularLocation>
        <location evidence="1">Golgi apparatus membrane</location>
        <topology evidence="1">Single-pass type II membrane protein</topology>
    </subcellularLocation>
</comment>
<dbReference type="InterPro" id="IPR007577">
    <property type="entry name" value="GlycoTrfase_DXD_sugar-bd_CS"/>
</dbReference>
<name>A0AAV7C5X6_ENGPU</name>
<dbReference type="GO" id="GO:0000139">
    <property type="term" value="C:Golgi membrane"/>
    <property type="evidence" value="ECO:0007669"/>
    <property type="project" value="UniProtKB-SubCell"/>
</dbReference>
<comment type="caution">
    <text evidence="8">The sequence shown here is derived from an EMBL/GenBank/DDBJ whole genome shotgun (WGS) entry which is preliminary data.</text>
</comment>
<dbReference type="PANTHER" id="PTHR12042:SF16">
    <property type="entry name" value="ALPHA-1,4-N-ACETYLGLUCOSAMINYLTRANSFERASE"/>
    <property type="match status" value="1"/>
</dbReference>
<evidence type="ECO:0000256" key="1">
    <source>
        <dbReference type="ARBA" id="ARBA00004323"/>
    </source>
</evidence>
<comment type="similarity">
    <text evidence="2">Belongs to the glycosyltransferase 32 family.</text>
</comment>
<keyword evidence="5" id="KW-0333">Golgi apparatus</keyword>
<evidence type="ECO:0000313" key="8">
    <source>
        <dbReference type="EMBL" id="KAG8580346.1"/>
    </source>
</evidence>
<dbReference type="InterPro" id="IPR007652">
    <property type="entry name" value="A1-4-GlycosylTfrase_dom"/>
</dbReference>
<dbReference type="SUPFAM" id="SSF53448">
    <property type="entry name" value="Nucleotide-diphospho-sugar transferases"/>
    <property type="match status" value="1"/>
</dbReference>
<evidence type="ECO:0000313" key="9">
    <source>
        <dbReference type="Proteomes" id="UP000824782"/>
    </source>
</evidence>
<dbReference type="InterPro" id="IPR029044">
    <property type="entry name" value="Nucleotide-diphossugar_trans"/>
</dbReference>
<keyword evidence="9" id="KW-1185">Reference proteome</keyword>
<keyword evidence="6" id="KW-0472">Membrane</keyword>
<dbReference type="AlphaFoldDB" id="A0AAV7C5X6"/>
<proteinExistence type="inferred from homology"/>
<evidence type="ECO:0000256" key="6">
    <source>
        <dbReference type="ARBA" id="ARBA00023136"/>
    </source>
</evidence>
<evidence type="ECO:0000256" key="2">
    <source>
        <dbReference type="ARBA" id="ARBA00009003"/>
    </source>
</evidence>
<dbReference type="InterPro" id="IPR051981">
    <property type="entry name" value="Glycosyltransf_32"/>
</dbReference>
<feature type="domain" description="Alpha 1,4-glycosyltransferase" evidence="7">
    <location>
        <begin position="233"/>
        <end position="359"/>
    </location>
</feature>
<evidence type="ECO:0000259" key="7">
    <source>
        <dbReference type="Pfam" id="PF04572"/>
    </source>
</evidence>
<dbReference type="GO" id="GO:0006493">
    <property type="term" value="P:protein O-linked glycosylation"/>
    <property type="evidence" value="ECO:0007669"/>
    <property type="project" value="TreeGrafter"/>
</dbReference>
<dbReference type="GO" id="GO:0008375">
    <property type="term" value="F:acetylglucosaminyltransferase activity"/>
    <property type="evidence" value="ECO:0007669"/>
    <property type="project" value="TreeGrafter"/>
</dbReference>
<evidence type="ECO:0000256" key="3">
    <source>
        <dbReference type="ARBA" id="ARBA00022676"/>
    </source>
</evidence>